<dbReference type="AlphaFoldDB" id="A0A4D6L348"/>
<dbReference type="Proteomes" id="UP000501690">
    <property type="component" value="Linkage Group LG2"/>
</dbReference>
<name>A0A4D6L348_VIGUN</name>
<feature type="region of interest" description="Disordered" evidence="1">
    <location>
        <begin position="37"/>
        <end position="63"/>
    </location>
</feature>
<sequence>MLFRATTQGIPRALTPIPNHNSRVTFRATTQGTLAISSLKHHQKPRRSSLQNQQHQYCCSKIA</sequence>
<feature type="compositionally biased region" description="Polar residues" evidence="1">
    <location>
        <begin position="48"/>
        <end position="57"/>
    </location>
</feature>
<evidence type="ECO:0000256" key="1">
    <source>
        <dbReference type="SAM" id="MobiDB-lite"/>
    </source>
</evidence>
<organism evidence="2 3">
    <name type="scientific">Vigna unguiculata</name>
    <name type="common">Cowpea</name>
    <dbReference type="NCBI Taxonomy" id="3917"/>
    <lineage>
        <taxon>Eukaryota</taxon>
        <taxon>Viridiplantae</taxon>
        <taxon>Streptophyta</taxon>
        <taxon>Embryophyta</taxon>
        <taxon>Tracheophyta</taxon>
        <taxon>Spermatophyta</taxon>
        <taxon>Magnoliopsida</taxon>
        <taxon>eudicotyledons</taxon>
        <taxon>Gunneridae</taxon>
        <taxon>Pentapetalae</taxon>
        <taxon>rosids</taxon>
        <taxon>fabids</taxon>
        <taxon>Fabales</taxon>
        <taxon>Fabaceae</taxon>
        <taxon>Papilionoideae</taxon>
        <taxon>50 kb inversion clade</taxon>
        <taxon>NPAAA clade</taxon>
        <taxon>indigoferoid/millettioid clade</taxon>
        <taxon>Phaseoleae</taxon>
        <taxon>Vigna</taxon>
    </lineage>
</organism>
<reference evidence="2 3" key="1">
    <citation type="submission" date="2019-04" db="EMBL/GenBank/DDBJ databases">
        <title>An improved genome assembly and genetic linkage map for asparagus bean, Vigna unguiculata ssp. sesquipedialis.</title>
        <authorList>
            <person name="Xia Q."/>
            <person name="Zhang R."/>
            <person name="Dong Y."/>
        </authorList>
    </citation>
    <scope>NUCLEOTIDE SEQUENCE [LARGE SCALE GENOMIC DNA]</scope>
    <source>
        <tissue evidence="2">Leaf</tissue>
    </source>
</reference>
<gene>
    <name evidence="2" type="ORF">DEO72_LG2g3227</name>
</gene>
<proteinExistence type="predicted"/>
<accession>A0A4D6L348</accession>
<dbReference type="EMBL" id="CP039346">
    <property type="protein sequence ID" value="QCD82885.1"/>
    <property type="molecule type" value="Genomic_DNA"/>
</dbReference>
<evidence type="ECO:0000313" key="3">
    <source>
        <dbReference type="Proteomes" id="UP000501690"/>
    </source>
</evidence>
<protein>
    <submittedName>
        <fullName evidence="2">Uncharacterized protein</fullName>
    </submittedName>
</protein>
<keyword evidence="3" id="KW-1185">Reference proteome</keyword>
<evidence type="ECO:0000313" key="2">
    <source>
        <dbReference type="EMBL" id="QCD82885.1"/>
    </source>
</evidence>